<feature type="domain" description="Solute-binding protein family 5" evidence="4">
    <location>
        <begin position="98"/>
        <end position="436"/>
    </location>
</feature>
<keyword evidence="6" id="KW-1185">Reference proteome</keyword>
<dbReference type="InterPro" id="IPR000914">
    <property type="entry name" value="SBP_5_dom"/>
</dbReference>
<accession>A0A7X2Z6I5</accession>
<dbReference type="AlphaFoldDB" id="A0A7X2Z6I5"/>
<dbReference type="GO" id="GO:0042597">
    <property type="term" value="C:periplasmic space"/>
    <property type="evidence" value="ECO:0007669"/>
    <property type="project" value="UniProtKB-ARBA"/>
</dbReference>
<evidence type="ECO:0000256" key="3">
    <source>
        <dbReference type="ARBA" id="ARBA00022729"/>
    </source>
</evidence>
<dbReference type="InterPro" id="IPR030678">
    <property type="entry name" value="Peptide/Ni-bd"/>
</dbReference>
<dbReference type="Gene3D" id="3.10.105.10">
    <property type="entry name" value="Dipeptide-binding Protein, Domain 3"/>
    <property type="match status" value="1"/>
</dbReference>
<comment type="similarity">
    <text evidence="1">Belongs to the bacterial solute-binding protein 5 family.</text>
</comment>
<dbReference type="Gene3D" id="3.40.190.10">
    <property type="entry name" value="Periplasmic binding protein-like II"/>
    <property type="match status" value="1"/>
</dbReference>
<protein>
    <submittedName>
        <fullName evidence="5">ABC transporter substrate-binding protein</fullName>
    </submittedName>
</protein>
<dbReference type="GO" id="GO:0043190">
    <property type="term" value="C:ATP-binding cassette (ABC) transporter complex"/>
    <property type="evidence" value="ECO:0007669"/>
    <property type="project" value="InterPro"/>
</dbReference>
<dbReference type="GO" id="GO:0015833">
    <property type="term" value="P:peptide transport"/>
    <property type="evidence" value="ECO:0007669"/>
    <property type="project" value="TreeGrafter"/>
</dbReference>
<dbReference type="PROSITE" id="PS51257">
    <property type="entry name" value="PROKAR_LIPOPROTEIN"/>
    <property type="match status" value="1"/>
</dbReference>
<evidence type="ECO:0000256" key="2">
    <source>
        <dbReference type="ARBA" id="ARBA00022448"/>
    </source>
</evidence>
<evidence type="ECO:0000259" key="4">
    <source>
        <dbReference type="Pfam" id="PF00496"/>
    </source>
</evidence>
<gene>
    <name evidence="5" type="ORF">GNP93_01120</name>
</gene>
<dbReference type="Pfam" id="PF00496">
    <property type="entry name" value="SBP_bac_5"/>
    <property type="match status" value="1"/>
</dbReference>
<comment type="caution">
    <text evidence="5">The sequence shown here is derived from an EMBL/GenBank/DDBJ whole genome shotgun (WGS) entry which is preliminary data.</text>
</comment>
<dbReference type="PIRSF" id="PIRSF002741">
    <property type="entry name" value="MppA"/>
    <property type="match status" value="1"/>
</dbReference>
<dbReference type="RefSeq" id="WP_127607217.1">
    <property type="nucleotide sequence ID" value="NZ_JARTHJ010000067.1"/>
</dbReference>
<organism evidence="5 6">
    <name type="scientific">Paenibacillus validus</name>
    <dbReference type="NCBI Taxonomy" id="44253"/>
    <lineage>
        <taxon>Bacteria</taxon>
        <taxon>Bacillati</taxon>
        <taxon>Bacillota</taxon>
        <taxon>Bacilli</taxon>
        <taxon>Bacillales</taxon>
        <taxon>Paenibacillaceae</taxon>
        <taxon>Paenibacillus</taxon>
    </lineage>
</organism>
<dbReference type="Gene3D" id="3.90.76.10">
    <property type="entry name" value="Dipeptide-binding Protein, Domain 1"/>
    <property type="match status" value="1"/>
</dbReference>
<proteinExistence type="inferred from homology"/>
<keyword evidence="2" id="KW-0813">Transport</keyword>
<dbReference type="GO" id="GO:1904680">
    <property type="term" value="F:peptide transmembrane transporter activity"/>
    <property type="evidence" value="ECO:0007669"/>
    <property type="project" value="TreeGrafter"/>
</dbReference>
<dbReference type="EMBL" id="WNZX01000001">
    <property type="protein sequence ID" value="MUG69269.1"/>
    <property type="molecule type" value="Genomic_DNA"/>
</dbReference>
<dbReference type="PANTHER" id="PTHR30290:SF9">
    <property type="entry name" value="OLIGOPEPTIDE-BINDING PROTEIN APPA"/>
    <property type="match status" value="1"/>
</dbReference>
<dbReference type="PANTHER" id="PTHR30290">
    <property type="entry name" value="PERIPLASMIC BINDING COMPONENT OF ABC TRANSPORTER"/>
    <property type="match status" value="1"/>
</dbReference>
<name>A0A7X2Z6I5_9BACL</name>
<evidence type="ECO:0000256" key="1">
    <source>
        <dbReference type="ARBA" id="ARBA00005695"/>
    </source>
</evidence>
<evidence type="ECO:0000313" key="5">
    <source>
        <dbReference type="EMBL" id="MUG69269.1"/>
    </source>
</evidence>
<dbReference type="SUPFAM" id="SSF53850">
    <property type="entry name" value="Periplasmic binding protein-like II"/>
    <property type="match status" value="1"/>
</dbReference>
<evidence type="ECO:0000313" key="6">
    <source>
        <dbReference type="Proteomes" id="UP000450917"/>
    </source>
</evidence>
<dbReference type="CDD" id="cd00995">
    <property type="entry name" value="PBP2_NikA_DppA_OppA_like"/>
    <property type="match status" value="1"/>
</dbReference>
<reference evidence="5 6" key="1">
    <citation type="submission" date="2019-11" db="EMBL/GenBank/DDBJ databases">
        <title>Draft genome sequences of five Paenibacillus species of dairy origin.</title>
        <authorList>
            <person name="Olajide A.M."/>
            <person name="Chen S."/>
            <person name="Lapointe G."/>
        </authorList>
    </citation>
    <scope>NUCLEOTIDE SEQUENCE [LARGE SCALE GENOMIC DNA]</scope>
    <source>
        <strain evidence="5 6">2CS3</strain>
    </source>
</reference>
<dbReference type="InterPro" id="IPR039424">
    <property type="entry name" value="SBP_5"/>
</dbReference>
<sequence>MGKKSGVAQLIYASLTICLLISVVLAGCTKETSKQETSKLEASNDLKSSEPSHGGTLRMIWVDNITNIGYPADQRVSSNLYFVQPVFETLGRYDETGKITPWLTESWQTDPKMKTITIKLKKGIKFHDNTDFNSEAVKWNIEEYQKAKRAEVNGIQSIDVIDENTVRLNLVEWNNSLLESVAYYVKMASPTAITKNGKEWANNNPVGTGPFKFVSWEKDVSLKFKKNENYWQTGKPYLDAIEYSLIYDRNTAAIEFKSGKADVFTQMNADDYIELEKSGKYVTRSDEKIAGALVGVGLMFDSANPDSPFANVKVRQAAMHAVDSKAIADSVLRGLAVPTNQWNNSSHQYYNPDVKGFPYDPEKAKQLLAEAGYPNGFKTKITTDAPRVQEMTAIQNYLAKVGIDAQVISVDTPKWVALIGDKWDGMVMSYRVLSPSTIVQMNRLLSKDAALYAKSIIHPDKVEKLLADARTAPDFESSKKAVLELQKVVFDEYAISFPTFSLINGIAFTPKVQNLGMFTTNALDWNPEDTWMKK</sequence>
<keyword evidence="3" id="KW-0732">Signal</keyword>
<dbReference type="Proteomes" id="UP000450917">
    <property type="component" value="Unassembled WGS sequence"/>
</dbReference>